<sequence length="85" mass="9374">MAKIIISVQQLPAALVKEDQELSQSINVSIENETGDIVVTQLLATMIKDEMANAIKGANTKLIKHLNAAGMTFTSQMMRNHRDLH</sequence>
<dbReference type="AlphaFoldDB" id="A0A093SW65"/>
<comment type="caution">
    <text evidence="1">The sequence shown here is derived from an EMBL/GenBank/DDBJ whole genome shotgun (WGS) entry which is preliminary data.</text>
</comment>
<evidence type="ECO:0000313" key="3">
    <source>
        <dbReference type="Proteomes" id="UP000032869"/>
    </source>
</evidence>
<dbReference type="Proteomes" id="UP000032874">
    <property type="component" value="Unassembled WGS sequence"/>
</dbReference>
<dbReference type="EMBL" id="JQHM01000001">
    <property type="protein sequence ID" value="KFX07775.1"/>
    <property type="molecule type" value="Genomic_DNA"/>
</dbReference>
<dbReference type="eggNOG" id="ENOG5031I0Q">
    <property type="taxonomic scope" value="Bacteria"/>
</dbReference>
<protein>
    <submittedName>
        <fullName evidence="1">Uncharacterized protein</fullName>
    </submittedName>
</protein>
<reference evidence="3 4" key="1">
    <citation type="submission" date="2014-08" db="EMBL/GenBank/DDBJ databases">
        <title>Genome sequences of NCPPB Pectobacterium isolates.</title>
        <authorList>
            <person name="Glover R.H."/>
            <person name="Sapp M."/>
            <person name="Elphinstone J."/>
        </authorList>
    </citation>
    <scope>NUCLEOTIDE SEQUENCE [LARGE SCALE GENOMIC DNA]</scope>
    <source>
        <strain evidence="2 3">NCPPB 2793</strain>
        <strain evidence="1 4">NCPPB 2795</strain>
    </source>
</reference>
<evidence type="ECO:0000313" key="1">
    <source>
        <dbReference type="EMBL" id="KFX07775.1"/>
    </source>
</evidence>
<dbReference type="RefSeq" id="WP_039305070.1">
    <property type="nucleotide sequence ID" value="NZ_JQHL01000005.1"/>
</dbReference>
<organism evidence="1 4">
    <name type="scientific">Pectobacterium betavasculorum</name>
    <dbReference type="NCBI Taxonomy" id="55207"/>
    <lineage>
        <taxon>Bacteria</taxon>
        <taxon>Pseudomonadati</taxon>
        <taxon>Pseudomonadota</taxon>
        <taxon>Gammaproteobacteria</taxon>
        <taxon>Enterobacterales</taxon>
        <taxon>Pectobacteriaceae</taxon>
        <taxon>Pectobacterium</taxon>
    </lineage>
</organism>
<accession>A0A093SW65</accession>
<dbReference type="Proteomes" id="UP000032869">
    <property type="component" value="Unassembled WGS sequence"/>
</dbReference>
<keyword evidence="3" id="KW-1185">Reference proteome</keyword>
<proteinExistence type="predicted"/>
<name>A0A093SW65_9GAMM</name>
<dbReference type="STRING" id="55207.KP22_06705"/>
<evidence type="ECO:0000313" key="2">
    <source>
        <dbReference type="EMBL" id="KFX19792.1"/>
    </source>
</evidence>
<gene>
    <name evidence="2" type="ORF">JV35_12815</name>
    <name evidence="1" type="ORF">KP22_06705</name>
</gene>
<evidence type="ECO:0000313" key="4">
    <source>
        <dbReference type="Proteomes" id="UP000032874"/>
    </source>
</evidence>
<dbReference type="EMBL" id="JQHL01000005">
    <property type="protein sequence ID" value="KFX19792.1"/>
    <property type="molecule type" value="Genomic_DNA"/>
</dbReference>
<dbReference type="OrthoDB" id="9913516at2"/>